<proteinExistence type="predicted"/>
<accession>A0A0K9GSP3</accession>
<name>A0A0K9GSP3_9BACI</name>
<dbReference type="STRING" id="1679170.AC625_08985"/>
<dbReference type="SUPFAM" id="SSF53187">
    <property type="entry name" value="Zn-dependent exopeptidases"/>
    <property type="match status" value="1"/>
</dbReference>
<dbReference type="Gene3D" id="3.40.630.40">
    <property type="entry name" value="Zn-dependent exopeptidases"/>
    <property type="match status" value="1"/>
</dbReference>
<protein>
    <recommendedName>
        <fullName evidence="1">MurNAc-LAA domain-containing protein</fullName>
    </recommendedName>
</protein>
<dbReference type="GO" id="GO:0009253">
    <property type="term" value="P:peptidoglycan catabolic process"/>
    <property type="evidence" value="ECO:0007669"/>
    <property type="project" value="InterPro"/>
</dbReference>
<dbReference type="RefSeq" id="WP_049680997.1">
    <property type="nucleotide sequence ID" value="NZ_LFZW01000001.1"/>
</dbReference>
<sequence length="80" mass="9147">MKKSKLIQVTVGKIQVGEPMDCKKKTIVLDISKEIKKYLDENYMDHETTLTKSTEVNLELFERTDIANRGGTDVNLSQIM</sequence>
<comment type="caution">
    <text evidence="2">The sequence shown here is derived from an EMBL/GenBank/DDBJ whole genome shotgun (WGS) entry which is preliminary data.</text>
</comment>
<evidence type="ECO:0000259" key="1">
    <source>
        <dbReference type="Pfam" id="PF01520"/>
    </source>
</evidence>
<dbReference type="AlphaFoldDB" id="A0A0K9GSP3"/>
<feature type="domain" description="MurNAc-LAA" evidence="1">
    <location>
        <begin position="22"/>
        <end position="77"/>
    </location>
</feature>
<reference evidence="3" key="1">
    <citation type="submission" date="2015-07" db="EMBL/GenBank/DDBJ databases">
        <title>Genome sequencing project for genomic taxonomy and phylogenomics of Bacillus-like bacteria.</title>
        <authorList>
            <person name="Liu B."/>
            <person name="Wang J."/>
            <person name="Zhu Y."/>
            <person name="Liu G."/>
            <person name="Chen Q."/>
            <person name="Chen Z."/>
            <person name="Lan J."/>
            <person name="Che J."/>
            <person name="Ge C."/>
            <person name="Shi H."/>
            <person name="Pan Z."/>
            <person name="Liu X."/>
        </authorList>
    </citation>
    <scope>NUCLEOTIDE SEQUENCE [LARGE SCALE GENOMIC DNA]</scope>
    <source>
        <strain evidence="3">FJAT-27997</strain>
    </source>
</reference>
<dbReference type="InterPro" id="IPR002508">
    <property type="entry name" value="MurNAc-LAA_cat"/>
</dbReference>
<organism evidence="2 3">
    <name type="scientific">Peribacillus loiseleuriae</name>
    <dbReference type="NCBI Taxonomy" id="1679170"/>
    <lineage>
        <taxon>Bacteria</taxon>
        <taxon>Bacillati</taxon>
        <taxon>Bacillota</taxon>
        <taxon>Bacilli</taxon>
        <taxon>Bacillales</taxon>
        <taxon>Bacillaceae</taxon>
        <taxon>Peribacillus</taxon>
    </lineage>
</organism>
<gene>
    <name evidence="2" type="ORF">AC625_08985</name>
</gene>
<dbReference type="PATRIC" id="fig|1679170.3.peg.1969"/>
<dbReference type="Pfam" id="PF01520">
    <property type="entry name" value="Amidase_3"/>
    <property type="match status" value="1"/>
</dbReference>
<dbReference type="Proteomes" id="UP000037146">
    <property type="component" value="Unassembled WGS sequence"/>
</dbReference>
<evidence type="ECO:0000313" key="3">
    <source>
        <dbReference type="Proteomes" id="UP000037146"/>
    </source>
</evidence>
<dbReference type="GO" id="GO:0008745">
    <property type="term" value="F:N-acetylmuramoyl-L-alanine amidase activity"/>
    <property type="evidence" value="ECO:0007669"/>
    <property type="project" value="InterPro"/>
</dbReference>
<dbReference type="EMBL" id="LFZW01000001">
    <property type="protein sequence ID" value="KMY49655.1"/>
    <property type="molecule type" value="Genomic_DNA"/>
</dbReference>
<evidence type="ECO:0000313" key="2">
    <source>
        <dbReference type="EMBL" id="KMY49655.1"/>
    </source>
</evidence>
<keyword evidence="3" id="KW-1185">Reference proteome</keyword>